<dbReference type="PRINTS" id="PR00418">
    <property type="entry name" value="TPI2FAMILY"/>
</dbReference>
<dbReference type="PROSITE" id="PS50880">
    <property type="entry name" value="TOPRIM"/>
    <property type="match status" value="1"/>
</dbReference>
<keyword evidence="4 10" id="KW-0547">Nucleotide-binding</keyword>
<evidence type="ECO:0000256" key="3">
    <source>
        <dbReference type="ARBA" id="ARBA00022723"/>
    </source>
</evidence>
<dbReference type="Gene3D" id="3.30.230.10">
    <property type="match status" value="1"/>
</dbReference>
<keyword evidence="7 10" id="KW-0799">Topoisomerase</keyword>
<evidence type="ECO:0000256" key="7">
    <source>
        <dbReference type="ARBA" id="ARBA00023029"/>
    </source>
</evidence>
<dbReference type="GO" id="GO:0006265">
    <property type="term" value="P:DNA topological change"/>
    <property type="evidence" value="ECO:0007669"/>
    <property type="project" value="UniProtKB-UniRule"/>
</dbReference>
<dbReference type="SUPFAM" id="SSF54211">
    <property type="entry name" value="Ribosomal protein S5 domain 2-like"/>
    <property type="match status" value="1"/>
</dbReference>
<dbReference type="HAMAP" id="MF_01898">
    <property type="entry name" value="GyrB"/>
    <property type="match status" value="1"/>
</dbReference>
<dbReference type="RefSeq" id="WP_270028676.1">
    <property type="nucleotide sequence ID" value="NZ_JAPDDP010000071.1"/>
</dbReference>
<dbReference type="SUPFAM" id="SSF56719">
    <property type="entry name" value="Type II DNA topoisomerase"/>
    <property type="match status" value="1"/>
</dbReference>
<comment type="catalytic activity">
    <reaction evidence="1 10">
        <text>ATP-dependent breakage, passage and rejoining of double-stranded DNA.</text>
        <dbReference type="EC" id="5.6.2.2"/>
    </reaction>
</comment>
<evidence type="ECO:0000313" key="12">
    <source>
        <dbReference type="EMBL" id="MDA0184248.1"/>
    </source>
</evidence>
<dbReference type="FunFam" id="3.30.230.10:FF:000005">
    <property type="entry name" value="DNA gyrase subunit B"/>
    <property type="match status" value="1"/>
</dbReference>
<keyword evidence="3 10" id="KW-0479">Metal-binding</keyword>
<dbReference type="SMART" id="SM00387">
    <property type="entry name" value="HATPase_c"/>
    <property type="match status" value="1"/>
</dbReference>
<comment type="miscellaneous">
    <text evidence="10">Few gyrases are as efficient as E.coli at forming negative supercoils. Not all organisms have 2 type II topoisomerases; in organisms with a single type II topoisomerase this enzyme also has to decatenate newly replicated chromosomes.</text>
</comment>
<dbReference type="CDD" id="cd03366">
    <property type="entry name" value="TOPRIM_TopoIIA_GyrB"/>
    <property type="match status" value="1"/>
</dbReference>
<evidence type="ECO:0000256" key="4">
    <source>
        <dbReference type="ARBA" id="ARBA00022741"/>
    </source>
</evidence>
<comment type="subcellular location">
    <subcellularLocation>
        <location evidence="10">Cytoplasm</location>
    </subcellularLocation>
</comment>
<keyword evidence="9 10" id="KW-0413">Isomerase</keyword>
<evidence type="ECO:0000256" key="8">
    <source>
        <dbReference type="ARBA" id="ARBA00023125"/>
    </source>
</evidence>
<name>A0A9X3SAZ6_9ACTN</name>
<dbReference type="GO" id="GO:0005524">
    <property type="term" value="F:ATP binding"/>
    <property type="evidence" value="ECO:0007669"/>
    <property type="project" value="UniProtKB-UniRule"/>
</dbReference>
<proteinExistence type="inferred from homology"/>
<dbReference type="GO" id="GO:0034335">
    <property type="term" value="F:DNA negative supercoiling activity"/>
    <property type="evidence" value="ECO:0007669"/>
    <property type="project" value="UniProtKB-ARBA"/>
</dbReference>
<comment type="similarity">
    <text evidence="2 10">Belongs to the type II topoisomerase GyrB family.</text>
</comment>
<evidence type="ECO:0000256" key="1">
    <source>
        <dbReference type="ARBA" id="ARBA00000185"/>
    </source>
</evidence>
<feature type="binding site" evidence="10">
    <location>
        <position position="424"/>
    </location>
    <ligand>
        <name>Mg(2+)</name>
        <dbReference type="ChEBI" id="CHEBI:18420"/>
        <label>1</label>
        <note>catalytic</note>
    </ligand>
</feature>
<evidence type="ECO:0000256" key="2">
    <source>
        <dbReference type="ARBA" id="ARBA00010708"/>
    </source>
</evidence>
<feature type="site" description="Interaction with DNA" evidence="10">
    <location>
        <position position="449"/>
    </location>
</feature>
<dbReference type="InterPro" id="IPR013506">
    <property type="entry name" value="Topo_IIA_bsu_dom2"/>
</dbReference>
<protein>
    <recommendedName>
        <fullName evidence="10">DNA gyrase subunit B</fullName>
        <ecNumber evidence="10">5.6.2.2</ecNumber>
    </recommendedName>
</protein>
<feature type="binding site" evidence="10">
    <location>
        <position position="497"/>
    </location>
    <ligand>
        <name>Mg(2+)</name>
        <dbReference type="ChEBI" id="CHEBI:18420"/>
        <label>2</label>
    </ligand>
</feature>
<dbReference type="InterPro" id="IPR018522">
    <property type="entry name" value="TopoIIA_CS"/>
</dbReference>
<dbReference type="PRINTS" id="PR01159">
    <property type="entry name" value="DNAGYRASEB"/>
</dbReference>
<dbReference type="AlphaFoldDB" id="A0A9X3SAZ6"/>
<accession>A0A9X3SAZ6</accession>
<dbReference type="InterPro" id="IPR020568">
    <property type="entry name" value="Ribosomal_Su5_D2-typ_SF"/>
</dbReference>
<dbReference type="Gene3D" id="3.30.565.10">
    <property type="entry name" value="Histidine kinase-like ATPase, C-terminal domain"/>
    <property type="match status" value="1"/>
</dbReference>
<dbReference type="EC" id="5.6.2.2" evidence="10"/>
<dbReference type="NCBIfam" id="TIGR01059">
    <property type="entry name" value="gyrB"/>
    <property type="match status" value="1"/>
</dbReference>
<dbReference type="InterPro" id="IPR014721">
    <property type="entry name" value="Ribsml_uS5_D2-typ_fold_subgr"/>
</dbReference>
<dbReference type="FunFam" id="3.30.565.10:FF:000002">
    <property type="entry name" value="DNA gyrase subunit B"/>
    <property type="match status" value="1"/>
</dbReference>
<keyword evidence="8" id="KW-0238">DNA-binding</keyword>
<feature type="site" description="Interaction with DNA" evidence="10">
    <location>
        <position position="452"/>
    </location>
</feature>
<keyword evidence="10" id="KW-0963">Cytoplasm</keyword>
<reference evidence="12" key="1">
    <citation type="submission" date="2022-10" db="EMBL/GenBank/DDBJ databases">
        <title>The WGS of Solirubrobacter phytolaccae KCTC 29190.</title>
        <authorList>
            <person name="Jiang Z."/>
        </authorList>
    </citation>
    <scope>NUCLEOTIDE SEQUENCE</scope>
    <source>
        <strain evidence="12">KCTC 29190</strain>
    </source>
</reference>
<comment type="subunit">
    <text evidence="10">Heterotetramer, composed of two GyrA and two GyrB chains. In the heterotetramer, GyrA contains the active site tyrosine that forms a transient covalent intermediate with DNA, while GyrB binds cofactors and catalyzes ATP hydrolysis.</text>
</comment>
<comment type="function">
    <text evidence="10">A type II topoisomerase that negatively supercoils closed circular double-stranded (ds) DNA in an ATP-dependent manner to modulate DNA topology and maintain chromosomes in an underwound state. Negative supercoiling favors strand separation, and DNA replication, transcription, recombination and repair, all of which involve strand separation. Also able to catalyze the interconversion of other topological isomers of dsDNA rings, including catenanes and knotted rings. Type II topoisomerases break and join 2 DNA strands simultaneously in an ATP-dependent manner.</text>
</comment>
<dbReference type="NCBIfam" id="NF011501">
    <property type="entry name" value="PRK14939.1"/>
    <property type="match status" value="1"/>
</dbReference>
<comment type="cofactor">
    <cofactor evidence="10">
        <name>Mg(2+)</name>
        <dbReference type="ChEBI" id="CHEBI:18420"/>
    </cofactor>
    <cofactor evidence="10">
        <name>Mn(2+)</name>
        <dbReference type="ChEBI" id="CHEBI:29035"/>
    </cofactor>
    <cofactor evidence="10">
        <name>Ca(2+)</name>
        <dbReference type="ChEBI" id="CHEBI:29108"/>
    </cofactor>
    <text evidence="10">Binds two Mg(2+) per subunit. The magnesium ions form salt bridges with both the protein and the DNA. Can also accept other divalent metal cations, such as Mn(2+) or Ca(2+).</text>
</comment>
<feature type="binding site" evidence="10">
    <location>
        <position position="497"/>
    </location>
    <ligand>
        <name>Mg(2+)</name>
        <dbReference type="ChEBI" id="CHEBI:18420"/>
        <label>1</label>
        <note>catalytic</note>
    </ligand>
</feature>
<dbReference type="InterPro" id="IPR000565">
    <property type="entry name" value="Topo_IIA_B"/>
</dbReference>
<dbReference type="SUPFAM" id="SSF55874">
    <property type="entry name" value="ATPase domain of HSP90 chaperone/DNA topoisomerase II/histidine kinase"/>
    <property type="match status" value="1"/>
</dbReference>
<organism evidence="12 13">
    <name type="scientific">Solirubrobacter phytolaccae</name>
    <dbReference type="NCBI Taxonomy" id="1404360"/>
    <lineage>
        <taxon>Bacteria</taxon>
        <taxon>Bacillati</taxon>
        <taxon>Actinomycetota</taxon>
        <taxon>Thermoleophilia</taxon>
        <taxon>Solirubrobacterales</taxon>
        <taxon>Solirubrobacteraceae</taxon>
        <taxon>Solirubrobacter</taxon>
    </lineage>
</organism>
<evidence type="ECO:0000313" key="13">
    <source>
        <dbReference type="Proteomes" id="UP001147653"/>
    </source>
</evidence>
<feature type="domain" description="Toprim" evidence="11">
    <location>
        <begin position="418"/>
        <end position="532"/>
    </location>
</feature>
<dbReference type="PANTHER" id="PTHR45866">
    <property type="entry name" value="DNA GYRASE/TOPOISOMERASE SUBUNIT B"/>
    <property type="match status" value="1"/>
</dbReference>
<dbReference type="InterPro" id="IPR034160">
    <property type="entry name" value="TOPRIM_GyrB"/>
</dbReference>
<dbReference type="EMBL" id="JAPDDP010000071">
    <property type="protein sequence ID" value="MDA0184248.1"/>
    <property type="molecule type" value="Genomic_DNA"/>
</dbReference>
<dbReference type="InterPro" id="IPR036890">
    <property type="entry name" value="HATPase_C_sf"/>
</dbReference>
<evidence type="ECO:0000259" key="11">
    <source>
        <dbReference type="PROSITE" id="PS50880"/>
    </source>
</evidence>
<dbReference type="InterPro" id="IPR003594">
    <property type="entry name" value="HATPase_dom"/>
</dbReference>
<sequence>MQPGYDAQDITVLEGLEAVRKRPGMYIGSTGVRGLHHLVYEVVDNSVDEALAGYCDTVTVTIHPDNSVTVTDNGRGIPVAKMEKEGKSALEVVLTVLHAGGKFGEGGGYKVSGGLHGVGVSVVNALSDELNVTVMRDGYAWRQTYVRGFPQAELVQGEATEETGTTIHFRPDGDVFETLEMDYGTLEQRLRETAFLTRGLRITITDERGEEKKSREFFAEGGIEDFVHYINENKDPAGKVIFFEGEDDRNGAVEVALQWNGTYQESVFSFANNINTHEGGSHLSGFRSALTGTLNRYARSSGLLKDKDKALEGEDIREGLAAVISAKLEEPQFEGQTKTKLGNPGMQGFVASVVNAKLAEFLEENPKEADRIVRKAVDASRARAAARKARESVRKSALGGMGLPGKLADCMVKEPEIAELFIVEGDSAGGSAKQGRDRSTQAVLPLRGKILNVEKARIDKVLQNTEIQAMITAFGTGVRDEFDISKLRYHKIILMTDADVDGAHIRTLILTLLFREMQDLVEAGHIYIAKPPLYKVTQGKQDRYIEKDSELEAILLNDKLEKFEIADNEGRAFKLTDVRWQRYSRLLKQYEGWSSALRAEHGHEVVQFLEESQILDNEIRTPEALLELLGREVIETDPFFTELISQDENLIRVKATERRSNLARTHRLRTSMFTANEYRQLLRVHIDLLKLAGAPPFSVKLGNETDEAASFEELRRAVMTVAAKGVKLQRFKGLGEMNAEQLADTTMNPTSRTLAQVTMDDAAAADRLFTMLMGDKVEPRREFIEENARVATLDV</sequence>
<dbReference type="InterPro" id="IPR001241">
    <property type="entry name" value="Topo_IIA"/>
</dbReference>
<dbReference type="GO" id="GO:0005694">
    <property type="term" value="C:chromosome"/>
    <property type="evidence" value="ECO:0007669"/>
    <property type="project" value="InterPro"/>
</dbReference>
<dbReference type="NCBIfam" id="NF004189">
    <property type="entry name" value="PRK05644.1"/>
    <property type="match status" value="1"/>
</dbReference>
<dbReference type="Proteomes" id="UP001147653">
    <property type="component" value="Unassembled WGS sequence"/>
</dbReference>
<dbReference type="CDD" id="cd16928">
    <property type="entry name" value="HATPase_GyrB-like"/>
    <property type="match status" value="1"/>
</dbReference>
<dbReference type="Pfam" id="PF02518">
    <property type="entry name" value="HATPase_c"/>
    <property type="match status" value="1"/>
</dbReference>
<feature type="binding site" evidence="10">
    <location>
        <position position="499"/>
    </location>
    <ligand>
        <name>Mg(2+)</name>
        <dbReference type="ChEBI" id="CHEBI:18420"/>
        <label>2</label>
    </ligand>
</feature>
<dbReference type="InterPro" id="IPR013759">
    <property type="entry name" value="Topo_IIA_B_C"/>
</dbReference>
<dbReference type="GO" id="GO:0003677">
    <property type="term" value="F:DNA binding"/>
    <property type="evidence" value="ECO:0007669"/>
    <property type="project" value="UniProtKB-KW"/>
</dbReference>
<dbReference type="Pfam" id="PF00986">
    <property type="entry name" value="DNA_gyraseB_C"/>
    <property type="match status" value="1"/>
</dbReference>
<dbReference type="PROSITE" id="PS00177">
    <property type="entry name" value="TOPOISOMERASE_II"/>
    <property type="match status" value="1"/>
</dbReference>
<dbReference type="GO" id="GO:0006261">
    <property type="term" value="P:DNA-templated DNA replication"/>
    <property type="evidence" value="ECO:0007669"/>
    <property type="project" value="UniProtKB-UniRule"/>
</dbReference>
<dbReference type="GO" id="GO:0046872">
    <property type="term" value="F:metal ion binding"/>
    <property type="evidence" value="ECO:0007669"/>
    <property type="project" value="UniProtKB-KW"/>
</dbReference>
<dbReference type="SMART" id="SM00433">
    <property type="entry name" value="TOP2c"/>
    <property type="match status" value="1"/>
</dbReference>
<dbReference type="Pfam" id="PF00204">
    <property type="entry name" value="DNA_gyraseB"/>
    <property type="match status" value="1"/>
</dbReference>
<keyword evidence="5 10" id="KW-0067">ATP-binding</keyword>
<dbReference type="InterPro" id="IPR002288">
    <property type="entry name" value="DNA_gyrase_B_C"/>
</dbReference>
<gene>
    <name evidence="10 12" type="primary">gyrB</name>
    <name evidence="12" type="ORF">OJ997_28320</name>
</gene>
<dbReference type="PANTHER" id="PTHR45866:SF1">
    <property type="entry name" value="DNA GYRASE SUBUNIT B, MITOCHONDRIAL"/>
    <property type="match status" value="1"/>
</dbReference>
<keyword evidence="6 10" id="KW-0460">Magnesium</keyword>
<evidence type="ECO:0000256" key="6">
    <source>
        <dbReference type="ARBA" id="ARBA00022842"/>
    </source>
</evidence>
<dbReference type="Pfam" id="PF01751">
    <property type="entry name" value="Toprim"/>
    <property type="match status" value="1"/>
</dbReference>
<dbReference type="InterPro" id="IPR006171">
    <property type="entry name" value="TOPRIM_dom"/>
</dbReference>
<dbReference type="Gene3D" id="3.40.50.670">
    <property type="match status" value="2"/>
</dbReference>
<evidence type="ECO:0000256" key="9">
    <source>
        <dbReference type="ARBA" id="ARBA00023235"/>
    </source>
</evidence>
<evidence type="ECO:0000256" key="10">
    <source>
        <dbReference type="HAMAP-Rule" id="MF_01898"/>
    </source>
</evidence>
<dbReference type="CDD" id="cd00822">
    <property type="entry name" value="TopoII_Trans_DNA_gyrase"/>
    <property type="match status" value="1"/>
</dbReference>
<dbReference type="GO" id="GO:0005737">
    <property type="term" value="C:cytoplasm"/>
    <property type="evidence" value="ECO:0007669"/>
    <property type="project" value="UniProtKB-SubCell"/>
</dbReference>
<evidence type="ECO:0000256" key="5">
    <source>
        <dbReference type="ARBA" id="ARBA00022840"/>
    </source>
</evidence>
<dbReference type="InterPro" id="IPR011557">
    <property type="entry name" value="GyrB"/>
</dbReference>
<dbReference type="FunFam" id="3.40.50.670:FF:000001">
    <property type="entry name" value="DNA topoisomerase 2"/>
    <property type="match status" value="1"/>
</dbReference>
<keyword evidence="13" id="KW-1185">Reference proteome</keyword>
<dbReference type="InterPro" id="IPR013760">
    <property type="entry name" value="Topo_IIA-like_dom_sf"/>
</dbReference>
<comment type="caution">
    <text evidence="12">The sequence shown here is derived from an EMBL/GenBank/DDBJ whole genome shotgun (WGS) entry which is preliminary data.</text>
</comment>